<dbReference type="PANTHER" id="PTHR42061:SF9">
    <property type="entry name" value="ENDO-CHITOSANASE"/>
    <property type="match status" value="1"/>
</dbReference>
<keyword evidence="9 10" id="KW-0624">Polysaccharide degradation</keyword>
<evidence type="ECO:0000256" key="2">
    <source>
        <dbReference type="ARBA" id="ARBA00004613"/>
    </source>
</evidence>
<evidence type="ECO:0000256" key="9">
    <source>
        <dbReference type="ARBA" id="ARBA00023326"/>
    </source>
</evidence>
<evidence type="ECO:0000256" key="4">
    <source>
        <dbReference type="ARBA" id="ARBA00022525"/>
    </source>
</evidence>
<keyword evidence="6 10" id="KW-0378">Hydrolase</keyword>
<dbReference type="InterPro" id="IPR009939">
    <property type="entry name" value="Chitosanase_fungal"/>
</dbReference>
<evidence type="ECO:0000256" key="10">
    <source>
        <dbReference type="RuleBase" id="RU361208"/>
    </source>
</evidence>
<dbReference type="EC" id="3.2.1.132" evidence="10"/>
<comment type="caution">
    <text evidence="11">The sequence shown here is derived from an EMBL/GenBank/DDBJ whole genome shotgun (WGS) entry which is preliminary data.</text>
</comment>
<proteinExistence type="inferred from homology"/>
<evidence type="ECO:0000256" key="7">
    <source>
        <dbReference type="ARBA" id="ARBA00023277"/>
    </source>
</evidence>
<evidence type="ECO:0000256" key="5">
    <source>
        <dbReference type="ARBA" id="ARBA00022729"/>
    </source>
</evidence>
<dbReference type="Proteomes" id="UP000078544">
    <property type="component" value="Unassembled WGS sequence"/>
</dbReference>
<comment type="similarity">
    <text evidence="3 10">Belongs to the glycosyl hydrolase 75 family.</text>
</comment>
<dbReference type="GO" id="GO:0005576">
    <property type="term" value="C:extracellular region"/>
    <property type="evidence" value="ECO:0007669"/>
    <property type="project" value="UniProtKB-SubCell"/>
</dbReference>
<evidence type="ECO:0000313" key="11">
    <source>
        <dbReference type="EMBL" id="KZZ95553.1"/>
    </source>
</evidence>
<dbReference type="AlphaFoldDB" id="A0A162IMK5"/>
<reference evidence="11 12" key="1">
    <citation type="journal article" date="2016" name="Genome Biol. Evol.">
        <title>Divergent and convergent evolution of fungal pathogenicity.</title>
        <authorList>
            <person name="Shang Y."/>
            <person name="Xiao G."/>
            <person name="Zheng P."/>
            <person name="Cen K."/>
            <person name="Zhan S."/>
            <person name="Wang C."/>
        </authorList>
    </citation>
    <scope>NUCLEOTIDE SEQUENCE [LARGE SCALE GENOMIC DNA]</scope>
    <source>
        <strain evidence="11 12">RCEF 2490</strain>
    </source>
</reference>
<keyword evidence="12" id="KW-1185">Reference proteome</keyword>
<name>A0A162IMK5_9HYPO</name>
<comment type="catalytic activity">
    <reaction evidence="1 10">
        <text>Endohydrolysis of beta-(1-&gt;4)-linkages between D-glucosamine residues in a partly acetylated chitosan.</text>
        <dbReference type="EC" id="3.2.1.132"/>
    </reaction>
</comment>
<evidence type="ECO:0000256" key="6">
    <source>
        <dbReference type="ARBA" id="ARBA00022801"/>
    </source>
</evidence>
<evidence type="ECO:0000256" key="8">
    <source>
        <dbReference type="ARBA" id="ARBA00023295"/>
    </source>
</evidence>
<dbReference type="GO" id="GO:0016977">
    <property type="term" value="F:chitosanase activity"/>
    <property type="evidence" value="ECO:0007669"/>
    <property type="project" value="UniProtKB-EC"/>
</dbReference>
<dbReference type="GO" id="GO:0000272">
    <property type="term" value="P:polysaccharide catabolic process"/>
    <property type="evidence" value="ECO:0007669"/>
    <property type="project" value="UniProtKB-KW"/>
</dbReference>
<dbReference type="OrthoDB" id="4756206at2759"/>
<protein>
    <recommendedName>
        <fullName evidence="10">Endo-chitosanase</fullName>
        <ecNumber evidence="10">3.2.1.132</ecNumber>
    </recommendedName>
</protein>
<dbReference type="PANTHER" id="PTHR42061">
    <property type="entry name" value="ENDO-CHITOSANASE"/>
    <property type="match status" value="1"/>
</dbReference>
<comment type="subcellular location">
    <subcellularLocation>
        <location evidence="2 10">Secreted</location>
    </subcellularLocation>
</comment>
<accession>A0A162IMK5</accession>
<dbReference type="STRING" id="1081109.A0A162IMK5"/>
<keyword evidence="8 10" id="KW-0326">Glycosidase</keyword>
<dbReference type="Pfam" id="PF07335">
    <property type="entry name" value="Glyco_hydro_75"/>
    <property type="match status" value="1"/>
</dbReference>
<evidence type="ECO:0000256" key="3">
    <source>
        <dbReference type="ARBA" id="ARBA00007799"/>
    </source>
</evidence>
<gene>
    <name evidence="11" type="ORF">AAL_04784</name>
</gene>
<evidence type="ECO:0000313" key="12">
    <source>
        <dbReference type="Proteomes" id="UP000078544"/>
    </source>
</evidence>
<comment type="function">
    <text evidence="10">Chitosanase catalyzing the endo-type cleavage of chitosan, the deacylated form of chitin. Chitosanase may be crucial in the degradation of the deacetylated portion of chitin in the fungal cell wall.</text>
</comment>
<keyword evidence="7" id="KW-0119">Carbohydrate metabolism</keyword>
<dbReference type="EMBL" id="AZGY01000009">
    <property type="protein sequence ID" value="KZZ95553.1"/>
    <property type="molecule type" value="Genomic_DNA"/>
</dbReference>
<organism evidence="11 12">
    <name type="scientific">Moelleriella libera RCEF 2490</name>
    <dbReference type="NCBI Taxonomy" id="1081109"/>
    <lineage>
        <taxon>Eukaryota</taxon>
        <taxon>Fungi</taxon>
        <taxon>Dikarya</taxon>
        <taxon>Ascomycota</taxon>
        <taxon>Pezizomycotina</taxon>
        <taxon>Sordariomycetes</taxon>
        <taxon>Hypocreomycetidae</taxon>
        <taxon>Hypocreales</taxon>
        <taxon>Clavicipitaceae</taxon>
        <taxon>Moelleriella</taxon>
    </lineage>
</organism>
<keyword evidence="4" id="KW-0964">Secreted</keyword>
<keyword evidence="5" id="KW-0732">Signal</keyword>
<evidence type="ECO:0000256" key="1">
    <source>
        <dbReference type="ARBA" id="ARBA00000405"/>
    </source>
</evidence>
<sequence length="267" mass="28633">MLYSAPLVAALAGTGWAYSLPDNLKSIYDAHKVPPPRLPLKTDVIRAWHVCRKKKRKLTTHHPRRQQGTCRSSLSGRFSGGAVYCADIPNALFLKGKDRYDNMDVDCDGANNSGGDCKNDPSGQGQTAFVDTVSKYGIKDLDANIHPYVVFGNEGGNPSFRPQSYGMRPLSVMAVVCNNQVHYGVWGDTNGGTSTGEASISLAKLCFPNDGLTGDNGHGPKDVLYLGFTGDEAVPGKNGANWKAGSTREFARSIKDLGDKLVAGLPK</sequence>